<dbReference type="Proteomes" id="UP000065521">
    <property type="component" value="Unassembled WGS sequence"/>
</dbReference>
<feature type="domain" description="TssC1 N-terminal" evidence="1">
    <location>
        <begin position="2"/>
        <end position="72"/>
    </location>
</feature>
<comment type="caution">
    <text evidence="2">The sequence shown here is derived from an EMBL/GenBank/DDBJ whole genome shotgun (WGS) entry which is preliminary data.</text>
</comment>
<dbReference type="RefSeq" id="WP_059634708.1">
    <property type="nucleotide sequence ID" value="NZ_LOTK01000052.1"/>
</dbReference>
<dbReference type="Pfam" id="PF05943">
    <property type="entry name" value="VipB"/>
    <property type="match status" value="1"/>
</dbReference>
<dbReference type="EMBL" id="LOTN01000037">
    <property type="protein sequence ID" value="KUZ88428.1"/>
    <property type="molecule type" value="Genomic_DNA"/>
</dbReference>
<organism evidence="2 3">
    <name type="scientific">Burkholderia ubonensis</name>
    <dbReference type="NCBI Taxonomy" id="101571"/>
    <lineage>
        <taxon>Bacteria</taxon>
        <taxon>Pseudomonadati</taxon>
        <taxon>Pseudomonadota</taxon>
        <taxon>Betaproteobacteria</taxon>
        <taxon>Burkholderiales</taxon>
        <taxon>Burkholderiaceae</taxon>
        <taxon>Burkholderia</taxon>
        <taxon>Burkholderia cepacia complex</taxon>
    </lineage>
</organism>
<accession>A0A124LBK3</accession>
<evidence type="ECO:0000259" key="1">
    <source>
        <dbReference type="Pfam" id="PF05943"/>
    </source>
</evidence>
<name>A0A124LBK3_9BURK</name>
<protein>
    <recommendedName>
        <fullName evidence="1">TssC1 N-terminal domain-containing protein</fullName>
    </recommendedName>
</protein>
<gene>
    <name evidence="2" type="ORF">WI38_19850</name>
</gene>
<dbReference type="InterPro" id="IPR010269">
    <property type="entry name" value="T6SS_TssC-like"/>
</dbReference>
<reference evidence="2 3" key="1">
    <citation type="submission" date="2015-11" db="EMBL/GenBank/DDBJ databases">
        <title>Expanding the genomic diversity of Burkholderia species for the development of highly accurate diagnostics.</title>
        <authorList>
            <person name="Sahl J."/>
            <person name="Keim P."/>
            <person name="Wagner D."/>
        </authorList>
    </citation>
    <scope>NUCLEOTIDE SEQUENCE [LARGE SCALE GENOMIC DNA]</scope>
    <source>
        <strain evidence="2 3">RF32-BP4</strain>
    </source>
</reference>
<evidence type="ECO:0000313" key="2">
    <source>
        <dbReference type="EMBL" id="KUZ88428.1"/>
    </source>
</evidence>
<sequence>MEAVAGIRDLPNWFERAEYLKWKGFRETEDARYVALKMPRFLARSPYGPDTVPARTFDYTENVRDSGRSAYL</sequence>
<dbReference type="InterPro" id="IPR044031">
    <property type="entry name" value="TssC1_N"/>
</dbReference>
<dbReference type="AlphaFoldDB" id="A0A124LBK3"/>
<dbReference type="PANTHER" id="PTHR35565:SF1">
    <property type="entry name" value="TYPE VI SECRETION SYSTEM CONTRACTILE SHEATH LARGE SUBUNIT"/>
    <property type="match status" value="1"/>
</dbReference>
<proteinExistence type="predicted"/>
<dbReference type="PANTHER" id="PTHR35565">
    <property type="entry name" value="CYTOPLASMIC PROTEIN-RELATED"/>
    <property type="match status" value="1"/>
</dbReference>
<evidence type="ECO:0000313" key="3">
    <source>
        <dbReference type="Proteomes" id="UP000065521"/>
    </source>
</evidence>